<dbReference type="EMBL" id="OZ019908">
    <property type="protein sequence ID" value="CAK9207507.1"/>
    <property type="molecule type" value="Genomic_DNA"/>
</dbReference>
<gene>
    <name evidence="4" type="ORF">CSSPTR1EN2_LOCUS8841</name>
</gene>
<sequence length="427" mass="49133">MAGFFNWASWVAVGDVANVGQLAGGNAIQLIAMVIKAANHARMHKRNCRHFAQHLKLISALLEQLHNLTDLKKRPECREPLELLEQTLRKSLALVESCRDKSYLYLVAMGWVYVTKFRDYQDEIDKYLKLIPLISLVEKNRERLKAIEEDHQLYTMEEDEVKVHETLLNKKPVCELSKEGDSMRRVSRQLSRRYPGYSIEQILREENTKLQQELQHMRARMELEQCDVIEHLIDFTETAAADPEILEVATLTHAADDTVKRMRTKKNVMNSEIKHQHNNKKKNPGLTGPSSSPVGSLTAHYNHETKDWDQSLLACCAQPCLCMEVFCFPCDIFTRIASSISDGKISQGHACNNLAFHALYGGCCCYTCCIRRKLRKRYNIEGNACGDYWAHVCCCCCAITQEWHELQIQEQMARKMNPPFEQAMEDY</sequence>
<protein>
    <recommendedName>
        <fullName evidence="3">MCAfunc domain-containing protein</fullName>
    </recommendedName>
</protein>
<evidence type="ECO:0000313" key="5">
    <source>
        <dbReference type="Proteomes" id="UP001497512"/>
    </source>
</evidence>
<dbReference type="Proteomes" id="UP001497512">
    <property type="component" value="Chromosome 16"/>
</dbReference>
<dbReference type="NCBIfam" id="TIGR01571">
    <property type="entry name" value="A_thal_Cys_rich"/>
    <property type="match status" value="1"/>
</dbReference>
<feature type="domain" description="MCAfunc" evidence="3">
    <location>
        <begin position="30"/>
        <end position="171"/>
    </location>
</feature>
<dbReference type="PANTHER" id="PTHR46604">
    <property type="entry name" value="PROTEIN MID1-COMPLEMENTING ACTIVITY 1"/>
    <property type="match status" value="1"/>
</dbReference>
<reference evidence="4" key="1">
    <citation type="submission" date="2024-02" db="EMBL/GenBank/DDBJ databases">
        <authorList>
            <consortium name="ELIXIR-Norway"/>
            <consortium name="Elixir Norway"/>
        </authorList>
    </citation>
    <scope>NUCLEOTIDE SEQUENCE</scope>
</reference>
<dbReference type="InterPro" id="IPR006461">
    <property type="entry name" value="PLAC_motif_containing"/>
</dbReference>
<keyword evidence="5" id="KW-1185">Reference proteome</keyword>
<evidence type="ECO:0000256" key="2">
    <source>
        <dbReference type="SAM" id="MobiDB-lite"/>
    </source>
</evidence>
<dbReference type="CDD" id="cd21037">
    <property type="entry name" value="MLKL_NTD"/>
    <property type="match status" value="1"/>
</dbReference>
<evidence type="ECO:0000256" key="1">
    <source>
        <dbReference type="SAM" id="Coils"/>
    </source>
</evidence>
<organism evidence="4 5">
    <name type="scientific">Sphagnum troendelagicum</name>
    <dbReference type="NCBI Taxonomy" id="128251"/>
    <lineage>
        <taxon>Eukaryota</taxon>
        <taxon>Viridiplantae</taxon>
        <taxon>Streptophyta</taxon>
        <taxon>Embryophyta</taxon>
        <taxon>Bryophyta</taxon>
        <taxon>Sphagnophytina</taxon>
        <taxon>Sphagnopsida</taxon>
        <taxon>Sphagnales</taxon>
        <taxon>Sphagnaceae</taxon>
        <taxon>Sphagnum</taxon>
    </lineage>
</organism>
<dbReference type="InterPro" id="IPR045766">
    <property type="entry name" value="MCAfunc"/>
</dbReference>
<dbReference type="InterPro" id="IPR059179">
    <property type="entry name" value="MLKL-like_MCAfunc"/>
</dbReference>
<name>A0ABP0TXN5_9BRYO</name>
<feature type="coiled-coil region" evidence="1">
    <location>
        <begin position="200"/>
        <end position="227"/>
    </location>
</feature>
<evidence type="ECO:0000259" key="3">
    <source>
        <dbReference type="Pfam" id="PF19584"/>
    </source>
</evidence>
<dbReference type="Pfam" id="PF04749">
    <property type="entry name" value="PLAC8"/>
    <property type="match status" value="1"/>
</dbReference>
<dbReference type="PANTHER" id="PTHR46604:SF3">
    <property type="entry name" value="PROTEIN MID1-COMPLEMENTING ACTIVITY 1"/>
    <property type="match status" value="1"/>
</dbReference>
<dbReference type="Gene3D" id="1.20.930.20">
    <property type="entry name" value="Adaptor protein Cbl, N-terminal domain"/>
    <property type="match status" value="1"/>
</dbReference>
<dbReference type="Pfam" id="PF19584">
    <property type="entry name" value="MCAfunc"/>
    <property type="match status" value="1"/>
</dbReference>
<keyword evidence="1" id="KW-0175">Coiled coil</keyword>
<dbReference type="InterPro" id="IPR036537">
    <property type="entry name" value="Adaptor_Cbl_N_dom_sf"/>
</dbReference>
<feature type="region of interest" description="Disordered" evidence="2">
    <location>
        <begin position="268"/>
        <end position="295"/>
    </location>
</feature>
<accession>A0ABP0TXN5</accession>
<evidence type="ECO:0000313" key="4">
    <source>
        <dbReference type="EMBL" id="CAK9207507.1"/>
    </source>
</evidence>
<proteinExistence type="predicted"/>